<organism evidence="2 3">
    <name type="scientific">Methanobrevibacter thaueri</name>
    <dbReference type="NCBI Taxonomy" id="190975"/>
    <lineage>
        <taxon>Archaea</taxon>
        <taxon>Methanobacteriati</taxon>
        <taxon>Methanobacteriota</taxon>
        <taxon>Methanomada group</taxon>
        <taxon>Methanobacteria</taxon>
        <taxon>Methanobacteriales</taxon>
        <taxon>Methanobacteriaceae</taxon>
        <taxon>Methanobrevibacter</taxon>
    </lineage>
</organism>
<dbReference type="InterPro" id="IPR012337">
    <property type="entry name" value="RNaseH-like_sf"/>
</dbReference>
<dbReference type="SUPFAM" id="SSF53098">
    <property type="entry name" value="Ribonuclease H-like"/>
    <property type="match status" value="1"/>
</dbReference>
<reference evidence="2 3" key="1">
    <citation type="submission" date="2017-03" db="EMBL/GenBank/DDBJ databases">
        <title>Genome sequence of Methanobrevibacter thaueri.</title>
        <authorList>
            <person name="Poehlein A."/>
            <person name="Seedorf H."/>
            <person name="Daniel R."/>
        </authorList>
    </citation>
    <scope>NUCLEOTIDE SEQUENCE [LARGE SCALE GENOMIC DNA]</scope>
    <source>
        <strain evidence="2 3">DSM 11995</strain>
    </source>
</reference>
<dbReference type="Pfam" id="PF13482">
    <property type="entry name" value="RNase_H_2"/>
    <property type="match status" value="1"/>
</dbReference>
<dbReference type="PANTHER" id="PTHR38462">
    <property type="entry name" value="EXONUCLEASE-LIKE PROTEIN"/>
    <property type="match status" value="1"/>
</dbReference>
<dbReference type="AlphaFoldDB" id="A0A315XMW4"/>
<dbReference type="Gene3D" id="3.30.420.10">
    <property type="entry name" value="Ribonuclease H-like superfamily/Ribonuclease H"/>
    <property type="match status" value="1"/>
</dbReference>
<dbReference type="OrthoDB" id="211024at2157"/>
<evidence type="ECO:0000259" key="1">
    <source>
        <dbReference type="Pfam" id="PF13482"/>
    </source>
</evidence>
<proteinExistence type="predicted"/>
<dbReference type="GO" id="GO:0003676">
    <property type="term" value="F:nucleic acid binding"/>
    <property type="evidence" value="ECO:0007669"/>
    <property type="project" value="InterPro"/>
</dbReference>
<name>A0A315XMW4_9EURY</name>
<comment type="caution">
    <text evidence="2">The sequence shown here is derived from an EMBL/GenBank/DDBJ whole genome shotgun (WGS) entry which is preliminary data.</text>
</comment>
<dbReference type="PANTHER" id="PTHR38462:SF1">
    <property type="entry name" value="YPRB RIBONUCLEASE H-LIKE DOMAIN-CONTAINING PROTEIN"/>
    <property type="match status" value="1"/>
</dbReference>
<evidence type="ECO:0000313" key="2">
    <source>
        <dbReference type="EMBL" id="PWB87655.1"/>
    </source>
</evidence>
<feature type="domain" description="YprB ribonuclease H-like" evidence="1">
    <location>
        <begin position="179"/>
        <end position="343"/>
    </location>
</feature>
<keyword evidence="3" id="KW-1185">Reference proteome</keyword>
<dbReference type="EMBL" id="MZGS01000017">
    <property type="protein sequence ID" value="PWB87655.1"/>
    <property type="molecule type" value="Genomic_DNA"/>
</dbReference>
<dbReference type="RefSeq" id="WP_116591599.1">
    <property type="nucleotide sequence ID" value="NZ_MZGS01000017.1"/>
</dbReference>
<sequence>MTHDDNFEEYLRKMLSNSISSLNPSEEAKARARKLSPSYFMDLKEKLLIEYEGKKLADVMDCKVSKESYGEVLKIENSQRIDFNIEDNDFKKQINTNLKLLPKIGLKTEQNLKKKGYTTIESLKGHDKYSDVAGKFLSTIDDMSYLEIMDLLDNNRYTKKCRNNIIKSISLKDPEDFKFMDIETKGLSNVPIILIGVAEIKGSRIISSQYFLRDYSEEANIIEAYLSHLDEDSVHVTFNGKTFDVPFIKNRCRYNRIDGNLDLPHLDLMYFAKNLWSDELPNCQLQTIERELFGIEREGDVPGQYIPGYYDTYLEKNNIGPVVPIIEHNCQDIISLASFLDKMYRDVN</sequence>
<gene>
    <name evidence="2" type="ORF">MBBTH_06230</name>
</gene>
<evidence type="ECO:0000313" key="3">
    <source>
        <dbReference type="Proteomes" id="UP000251717"/>
    </source>
</evidence>
<accession>A0A315XMW4</accession>
<dbReference type="Proteomes" id="UP000251717">
    <property type="component" value="Unassembled WGS sequence"/>
</dbReference>
<dbReference type="InterPro" id="IPR036397">
    <property type="entry name" value="RNaseH_sf"/>
</dbReference>
<protein>
    <recommendedName>
        <fullName evidence="1">YprB ribonuclease H-like domain-containing protein</fullName>
    </recommendedName>
</protein>
<dbReference type="InterPro" id="IPR038720">
    <property type="entry name" value="YprB_RNase_H-like_dom"/>
</dbReference>